<dbReference type="PANTHER" id="PTHR47326">
    <property type="entry name" value="TRANSPOSABLE ELEMENT TC3 TRANSPOSASE-LIKE PROTEIN"/>
    <property type="match status" value="1"/>
</dbReference>
<evidence type="ECO:0000313" key="1">
    <source>
        <dbReference type="Proteomes" id="UP000515154"/>
    </source>
</evidence>
<proteinExistence type="predicted"/>
<keyword evidence="1" id="KW-1185">Reference proteome</keyword>
<protein>
    <submittedName>
        <fullName evidence="2">Uncharacterized protein LOC115210440</fullName>
    </submittedName>
</protein>
<sequence length="154" mass="18128">MYNRTIGPFFFNEATITADVYRNLLTEYVAPQLIDLQPTIIFQQDGAPPHWGRHVRQFLNQTFPDRWIGRDEPIPWPPRSPDITPLDFFLWGYVKDIVYQTKIRDIADLRQRIRNAIATVDEAILQRTLQETEYRLDVLRATNGAHIEVYKITV</sequence>
<name>A0A6P7SA39_9MOLL</name>
<dbReference type="PANTHER" id="PTHR47326:SF1">
    <property type="entry name" value="HTH PSQ-TYPE DOMAIN-CONTAINING PROTEIN"/>
    <property type="match status" value="1"/>
</dbReference>
<reference evidence="2" key="1">
    <citation type="submission" date="2025-08" db="UniProtKB">
        <authorList>
            <consortium name="RefSeq"/>
        </authorList>
    </citation>
    <scope>IDENTIFICATION</scope>
</reference>
<accession>A0A6P7SA39</accession>
<organism evidence="1 2">
    <name type="scientific">Octopus sinensis</name>
    <name type="common">East Asian common octopus</name>
    <dbReference type="NCBI Taxonomy" id="2607531"/>
    <lineage>
        <taxon>Eukaryota</taxon>
        <taxon>Metazoa</taxon>
        <taxon>Spiralia</taxon>
        <taxon>Lophotrochozoa</taxon>
        <taxon>Mollusca</taxon>
        <taxon>Cephalopoda</taxon>
        <taxon>Coleoidea</taxon>
        <taxon>Octopodiformes</taxon>
        <taxon>Octopoda</taxon>
        <taxon>Incirrata</taxon>
        <taxon>Octopodidae</taxon>
        <taxon>Octopus</taxon>
    </lineage>
</organism>
<dbReference type="AlphaFoldDB" id="A0A6P7SA39"/>
<dbReference type="RefSeq" id="XP_029634901.1">
    <property type="nucleotide sequence ID" value="XM_029779041.1"/>
</dbReference>
<dbReference type="GO" id="GO:0003676">
    <property type="term" value="F:nucleic acid binding"/>
    <property type="evidence" value="ECO:0007669"/>
    <property type="project" value="InterPro"/>
</dbReference>
<gene>
    <name evidence="2" type="primary">LOC115210440</name>
</gene>
<evidence type="ECO:0000313" key="2">
    <source>
        <dbReference type="RefSeq" id="XP_029634901.1"/>
    </source>
</evidence>
<dbReference type="Proteomes" id="UP000515154">
    <property type="component" value="Linkage group LG4"/>
</dbReference>
<dbReference type="KEGG" id="osn:115210440"/>
<dbReference type="InterPro" id="IPR036397">
    <property type="entry name" value="RNaseH_sf"/>
</dbReference>
<dbReference type="Gene3D" id="3.30.420.10">
    <property type="entry name" value="Ribonuclease H-like superfamily/Ribonuclease H"/>
    <property type="match status" value="1"/>
</dbReference>